<proteinExistence type="predicted"/>
<dbReference type="EMBL" id="NZEX01000153">
    <property type="protein sequence ID" value="MAH64313.1"/>
    <property type="molecule type" value="Genomic_DNA"/>
</dbReference>
<reference evidence="2" key="1">
    <citation type="submission" date="2017-09" db="EMBL/GenBank/DDBJ databases">
        <title>The Reconstruction of 2,631 Draft Metagenome-Assembled Genomes from the Global Oceans.</title>
        <authorList>
            <person name="Tully B.J."/>
            <person name="Graham E.D."/>
            <person name="Heidelberg J.F."/>
        </authorList>
    </citation>
    <scope>NUCLEOTIDE SEQUENCE [LARGE SCALE GENOMIC DNA]</scope>
</reference>
<evidence type="ECO:0000313" key="2">
    <source>
        <dbReference type="Proteomes" id="UP000226525"/>
    </source>
</evidence>
<name>A0A2D6YM88_9DELT</name>
<dbReference type="InterPro" id="IPR008972">
    <property type="entry name" value="Cupredoxin"/>
</dbReference>
<sequence>MLYTESSPSCVAFTYTVLLLKAAGTYWCHVNTMDWEQVSRELYGPLIVQGRDGIEVDQELVLILYEW</sequence>
<protein>
    <submittedName>
        <fullName evidence="1">Uncharacterized protein</fullName>
    </submittedName>
</protein>
<accession>A0A2D6YM88</accession>
<dbReference type="Gene3D" id="2.60.40.420">
    <property type="entry name" value="Cupredoxins - blue copper proteins"/>
    <property type="match status" value="1"/>
</dbReference>
<dbReference type="SUPFAM" id="SSF49503">
    <property type="entry name" value="Cupredoxins"/>
    <property type="match status" value="1"/>
</dbReference>
<comment type="caution">
    <text evidence="1">The sequence shown here is derived from an EMBL/GenBank/DDBJ whole genome shotgun (WGS) entry which is preliminary data.</text>
</comment>
<evidence type="ECO:0000313" key="1">
    <source>
        <dbReference type="EMBL" id="MAH64313.1"/>
    </source>
</evidence>
<dbReference type="Proteomes" id="UP000226525">
    <property type="component" value="Unassembled WGS sequence"/>
</dbReference>
<gene>
    <name evidence="1" type="ORF">CMN54_12885</name>
</gene>
<dbReference type="AlphaFoldDB" id="A0A2D6YM88"/>
<organism evidence="1 2">
    <name type="scientific">SAR324 cluster bacterium</name>
    <dbReference type="NCBI Taxonomy" id="2024889"/>
    <lineage>
        <taxon>Bacteria</taxon>
        <taxon>Deltaproteobacteria</taxon>
        <taxon>SAR324 cluster</taxon>
    </lineage>
</organism>